<dbReference type="NCBIfam" id="TIGR01873">
    <property type="entry name" value="cas_CT1978"/>
    <property type="match status" value="1"/>
</dbReference>
<sequence>MSTFAVITTSAVADGTRGALTRWMLEPAPGVYVGTLTNRVREYLWEAVCESIDDQEGWAALICNADNEQGYNIHTHGPGTNGRTITDLDGLSLVSWTLTPETSPNQEVTKQ</sequence>
<gene>
    <name evidence="1" type="ORF">SAMN04487819_12225</name>
</gene>
<dbReference type="InterPro" id="IPR010152">
    <property type="entry name" value="CRISPR-assoc_prot_Cas2_sub"/>
</dbReference>
<dbReference type="Pfam" id="PF09707">
    <property type="entry name" value="Cas_Cas2CT1978"/>
    <property type="match status" value="1"/>
</dbReference>
<evidence type="ECO:0000313" key="2">
    <source>
        <dbReference type="Proteomes" id="UP000198716"/>
    </source>
</evidence>
<accession>A0A1I2CI94</accession>
<proteinExistence type="predicted"/>
<dbReference type="Gene3D" id="3.30.70.240">
    <property type="match status" value="1"/>
</dbReference>
<organism evidence="1 2">
    <name type="scientific">Actinopolyspora alba</name>
    <dbReference type="NCBI Taxonomy" id="673379"/>
    <lineage>
        <taxon>Bacteria</taxon>
        <taxon>Bacillati</taxon>
        <taxon>Actinomycetota</taxon>
        <taxon>Actinomycetes</taxon>
        <taxon>Actinopolysporales</taxon>
        <taxon>Actinopolysporaceae</taxon>
        <taxon>Actinopolyspora</taxon>
        <taxon>Actinopolyspora alba group</taxon>
    </lineage>
</organism>
<name>A0A1I2CI94_9ACTN</name>
<evidence type="ECO:0000313" key="1">
    <source>
        <dbReference type="EMBL" id="SFE68041.1"/>
    </source>
</evidence>
<protein>
    <submittedName>
        <fullName evidence="1">CRISPR-associated protein, Cas2 family</fullName>
    </submittedName>
</protein>
<dbReference type="EMBL" id="FOMZ01000022">
    <property type="protein sequence ID" value="SFE68041.1"/>
    <property type="molecule type" value="Genomic_DNA"/>
</dbReference>
<dbReference type="RefSeq" id="WP_092930175.1">
    <property type="nucleotide sequence ID" value="NZ_FOMZ01000022.1"/>
</dbReference>
<reference evidence="2" key="1">
    <citation type="submission" date="2016-10" db="EMBL/GenBank/DDBJ databases">
        <authorList>
            <person name="Varghese N."/>
            <person name="Submissions S."/>
        </authorList>
    </citation>
    <scope>NUCLEOTIDE SEQUENCE [LARGE SCALE GENOMIC DNA]</scope>
    <source>
        <strain evidence="2">DSM 45004</strain>
    </source>
</reference>
<dbReference type="AlphaFoldDB" id="A0A1I2CI94"/>
<dbReference type="CDD" id="cd09755">
    <property type="entry name" value="Cas2_I-E"/>
    <property type="match status" value="1"/>
</dbReference>
<dbReference type="Proteomes" id="UP000198716">
    <property type="component" value="Unassembled WGS sequence"/>
</dbReference>
<keyword evidence="2" id="KW-1185">Reference proteome</keyword>